<evidence type="ECO:0000313" key="5">
    <source>
        <dbReference type="Proteomes" id="UP000321533"/>
    </source>
</evidence>
<gene>
    <name evidence="4" type="ORF">FRZ67_13990</name>
</gene>
<dbReference type="Gene3D" id="2.40.30.170">
    <property type="match status" value="1"/>
</dbReference>
<feature type="domain" description="Multidrug resistance protein MdtA-like C-terminal permuted SH3" evidence="3">
    <location>
        <begin position="107"/>
        <end position="165"/>
    </location>
</feature>
<dbReference type="EMBL" id="CP042435">
    <property type="protein sequence ID" value="QEC68357.1"/>
    <property type="molecule type" value="Genomic_DNA"/>
</dbReference>
<organism evidence="4 5">
    <name type="scientific">Panacibacter ginsenosidivorans</name>
    <dbReference type="NCBI Taxonomy" id="1813871"/>
    <lineage>
        <taxon>Bacteria</taxon>
        <taxon>Pseudomonadati</taxon>
        <taxon>Bacteroidota</taxon>
        <taxon>Chitinophagia</taxon>
        <taxon>Chitinophagales</taxon>
        <taxon>Chitinophagaceae</taxon>
        <taxon>Panacibacter</taxon>
    </lineage>
</organism>
<dbReference type="Proteomes" id="UP000321533">
    <property type="component" value="Chromosome"/>
</dbReference>
<dbReference type="GO" id="GO:1990281">
    <property type="term" value="C:efflux pump complex"/>
    <property type="evidence" value="ECO:0007669"/>
    <property type="project" value="TreeGrafter"/>
</dbReference>
<dbReference type="RefSeq" id="WP_147190279.1">
    <property type="nucleotide sequence ID" value="NZ_CP042435.1"/>
</dbReference>
<protein>
    <submittedName>
        <fullName evidence="4">Efflux RND transporter periplasmic adaptor subunit</fullName>
    </submittedName>
</protein>
<evidence type="ECO:0000259" key="3">
    <source>
        <dbReference type="Pfam" id="PF25967"/>
    </source>
</evidence>
<feature type="domain" description="CusB-like beta-barrel" evidence="2">
    <location>
        <begin position="28"/>
        <end position="100"/>
    </location>
</feature>
<dbReference type="GO" id="GO:0015562">
    <property type="term" value="F:efflux transmembrane transporter activity"/>
    <property type="evidence" value="ECO:0007669"/>
    <property type="project" value="TreeGrafter"/>
</dbReference>
<dbReference type="AlphaFoldDB" id="A0A5B8VA39"/>
<dbReference type="Pfam" id="PF25954">
    <property type="entry name" value="Beta-barrel_RND_2"/>
    <property type="match status" value="1"/>
</dbReference>
<dbReference type="OrthoDB" id="9798190at2"/>
<evidence type="ECO:0000259" key="2">
    <source>
        <dbReference type="Pfam" id="PF25954"/>
    </source>
</evidence>
<dbReference type="Gene3D" id="2.40.420.20">
    <property type="match status" value="1"/>
</dbReference>
<name>A0A5B8VA39_9BACT</name>
<comment type="similarity">
    <text evidence="1">Belongs to the membrane fusion protein (MFP) (TC 8.A.1) family.</text>
</comment>
<dbReference type="PANTHER" id="PTHR30469">
    <property type="entry name" value="MULTIDRUG RESISTANCE PROTEIN MDTA"/>
    <property type="match status" value="1"/>
</dbReference>
<dbReference type="KEGG" id="pgin:FRZ67_13990"/>
<dbReference type="NCBIfam" id="TIGR01730">
    <property type="entry name" value="RND_mfp"/>
    <property type="match status" value="1"/>
</dbReference>
<evidence type="ECO:0000256" key="1">
    <source>
        <dbReference type="ARBA" id="ARBA00009477"/>
    </source>
</evidence>
<keyword evidence="5" id="KW-1185">Reference proteome</keyword>
<proteinExistence type="inferred from homology"/>
<evidence type="ECO:0000313" key="4">
    <source>
        <dbReference type="EMBL" id="QEC68357.1"/>
    </source>
</evidence>
<dbReference type="Pfam" id="PF25967">
    <property type="entry name" value="RND-MFP_C"/>
    <property type="match status" value="1"/>
</dbReference>
<dbReference type="InterPro" id="IPR058792">
    <property type="entry name" value="Beta-barrel_RND_2"/>
</dbReference>
<dbReference type="InterPro" id="IPR058627">
    <property type="entry name" value="MdtA-like_C"/>
</dbReference>
<sequence length="180" mass="19376">MNEGELASTGSPVLMMNGTSNNDWVVRFGVSDKDWANLRKGDVATVSLDAYPDETFKGIINKMAEAADPQSGTYEIEVKVLPGDKKFAAGFFANIQLNSTAVQKVTMIPIEALAEADAKTGYVYVLNADQKTVTKKKVQIAFIDNDKVAVKNGLENIAAVITDGTSYLTENAVVKRAPNP</sequence>
<dbReference type="InterPro" id="IPR006143">
    <property type="entry name" value="RND_pump_MFP"/>
</dbReference>
<accession>A0A5B8VA39</accession>
<reference evidence="4 5" key="1">
    <citation type="journal article" date="2016" name="Int. J. Syst. Evol. Microbiol.">
        <title>Panacibacter ginsenosidivorans gen. nov., sp. nov., with ginsenoside converting activity isolated from soil of a ginseng field.</title>
        <authorList>
            <person name="Siddiqi M.Z."/>
            <person name="Muhammad Shafi S."/>
            <person name="Choi K.D."/>
            <person name="Im W.T."/>
        </authorList>
    </citation>
    <scope>NUCLEOTIDE SEQUENCE [LARGE SCALE GENOMIC DNA]</scope>
    <source>
        <strain evidence="4 5">Gsoil1550</strain>
    </source>
</reference>